<dbReference type="EMBL" id="VSRL01000418">
    <property type="protein sequence ID" value="NKE63763.1"/>
    <property type="molecule type" value="Genomic_DNA"/>
</dbReference>
<feature type="region of interest" description="Disordered" evidence="5">
    <location>
        <begin position="1"/>
        <end position="21"/>
    </location>
</feature>
<dbReference type="InterPro" id="IPR036388">
    <property type="entry name" value="WH-like_DNA-bd_sf"/>
</dbReference>
<dbReference type="InterPro" id="IPR013324">
    <property type="entry name" value="RNA_pol_sigma_r3/r4-like"/>
</dbReference>
<evidence type="ECO:0000256" key="3">
    <source>
        <dbReference type="ARBA" id="ARBA00023082"/>
    </source>
</evidence>
<keyword evidence="4" id="KW-0804">Transcription</keyword>
<evidence type="ECO:0000256" key="1">
    <source>
        <dbReference type="ARBA" id="ARBA00010641"/>
    </source>
</evidence>
<dbReference type="SUPFAM" id="SSF88659">
    <property type="entry name" value="Sigma3 and sigma4 domains of RNA polymerase sigma factors"/>
    <property type="match status" value="1"/>
</dbReference>
<evidence type="ECO:0000313" key="7">
    <source>
        <dbReference type="EMBL" id="NKE63763.1"/>
    </source>
</evidence>
<dbReference type="Gene3D" id="1.10.10.10">
    <property type="entry name" value="Winged helix-like DNA-binding domain superfamily/Winged helix DNA-binding domain"/>
    <property type="match status" value="1"/>
</dbReference>
<evidence type="ECO:0000313" key="8">
    <source>
        <dbReference type="Proteomes" id="UP001515943"/>
    </source>
</evidence>
<dbReference type="Proteomes" id="UP001515943">
    <property type="component" value="Unassembled WGS sequence"/>
</dbReference>
<gene>
    <name evidence="7" type="ORF">FXN61_46475</name>
</gene>
<keyword evidence="8" id="KW-1185">Reference proteome</keyword>
<keyword evidence="2" id="KW-0805">Transcription regulation</keyword>
<comment type="caution">
    <text evidence="7">The sequence shown here is derived from an EMBL/GenBank/DDBJ whole genome shotgun (WGS) entry which is preliminary data.</text>
</comment>
<keyword evidence="3" id="KW-0731">Sigma factor</keyword>
<dbReference type="RefSeq" id="WP_167980334.1">
    <property type="nucleotide sequence ID" value="NZ_VSRL01000418.1"/>
</dbReference>
<comment type="similarity">
    <text evidence="1">Belongs to the sigma-70 factor family. ECF subfamily.</text>
</comment>
<accession>A0ABX1FZI6</accession>
<sequence length="204" mass="22879">MTVSTSDELPEREPGPPEQPWLLDPATLGADLVRVHEYFCRRGLEAEADLLTQETFLRLLVWQKAHPGQEPPPNLRVFLYCNARFVLKQYFRELAKARSRTRTMGGCADLAALEDSRLLASSSWLSEEVVGSACAAALQTAIAELSDHQRDTLLAWFIDDLPASHIAELFEVTERAVRLMIKRTLDVLRESPHLKPYGPRGGGQ</sequence>
<organism evidence="7 8">
    <name type="scientific">Lentzea indica</name>
    <dbReference type="NCBI Taxonomy" id="2604800"/>
    <lineage>
        <taxon>Bacteria</taxon>
        <taxon>Bacillati</taxon>
        <taxon>Actinomycetota</taxon>
        <taxon>Actinomycetes</taxon>
        <taxon>Pseudonocardiales</taxon>
        <taxon>Pseudonocardiaceae</taxon>
        <taxon>Lentzea</taxon>
    </lineage>
</organism>
<evidence type="ECO:0000256" key="4">
    <source>
        <dbReference type="ARBA" id="ARBA00023163"/>
    </source>
</evidence>
<name>A0ABX1FZI6_9PSEU</name>
<dbReference type="InterPro" id="IPR013249">
    <property type="entry name" value="RNA_pol_sigma70_r4_t2"/>
</dbReference>
<reference evidence="7 8" key="1">
    <citation type="submission" date="2019-08" db="EMBL/GenBank/DDBJ databases">
        <title>Lentzea from Indian Himalayas.</title>
        <authorList>
            <person name="Mandal S."/>
            <person name="Mallick Gupta A."/>
            <person name="Maiti P.K."/>
            <person name="Sarkar J."/>
            <person name="Mandal S."/>
        </authorList>
    </citation>
    <scope>NUCLEOTIDE SEQUENCE [LARGE SCALE GENOMIC DNA]</scope>
    <source>
        <strain evidence="7 8">PSKA42</strain>
    </source>
</reference>
<dbReference type="Pfam" id="PF08281">
    <property type="entry name" value="Sigma70_r4_2"/>
    <property type="match status" value="1"/>
</dbReference>
<evidence type="ECO:0000256" key="5">
    <source>
        <dbReference type="SAM" id="MobiDB-lite"/>
    </source>
</evidence>
<proteinExistence type="inferred from homology"/>
<feature type="domain" description="RNA polymerase sigma factor 70 region 4 type 2" evidence="6">
    <location>
        <begin position="137"/>
        <end position="185"/>
    </location>
</feature>
<evidence type="ECO:0000256" key="2">
    <source>
        <dbReference type="ARBA" id="ARBA00023015"/>
    </source>
</evidence>
<protein>
    <submittedName>
        <fullName evidence="7">Sigma-70 family RNA polymerase sigma factor</fullName>
    </submittedName>
</protein>
<evidence type="ECO:0000259" key="6">
    <source>
        <dbReference type="Pfam" id="PF08281"/>
    </source>
</evidence>